<dbReference type="EnsemblMetazoa" id="CPIJ005648-RA">
    <property type="protein sequence ID" value="CPIJ005648-PA"/>
    <property type="gene ID" value="CPIJ005648"/>
</dbReference>
<dbReference type="EMBL" id="DS231911">
    <property type="protein sequence ID" value="EDS45826.1"/>
    <property type="molecule type" value="Genomic_DNA"/>
</dbReference>
<proteinExistence type="predicted"/>
<keyword evidence="1" id="KW-0808">Transferase</keyword>
<reference evidence="1" key="1">
    <citation type="submission" date="2007-03" db="EMBL/GenBank/DDBJ databases">
        <title>Annotation of Culex pipiens quinquefasciatus.</title>
        <authorList>
            <consortium name="The Broad Institute Genome Sequencing Platform"/>
            <person name="Atkinson P.W."/>
            <person name="Hemingway J."/>
            <person name="Christensen B.M."/>
            <person name="Higgs S."/>
            <person name="Kodira C."/>
            <person name="Hannick L."/>
            <person name="Megy K."/>
            <person name="O'Leary S."/>
            <person name="Pearson M."/>
            <person name="Haas B.J."/>
            <person name="Mauceli E."/>
            <person name="Wortman J.R."/>
            <person name="Lee N.H."/>
            <person name="Guigo R."/>
            <person name="Stanke M."/>
            <person name="Alvarado L."/>
            <person name="Amedeo P."/>
            <person name="Antoine C.H."/>
            <person name="Arensburger P."/>
            <person name="Bidwell S.L."/>
            <person name="Crawford M."/>
            <person name="Camaro F."/>
            <person name="Devon K."/>
            <person name="Engels R."/>
            <person name="Hammond M."/>
            <person name="Howarth C."/>
            <person name="Koehrsen M."/>
            <person name="Lawson D."/>
            <person name="Montgomery P."/>
            <person name="Nene V."/>
            <person name="Nusbaum C."/>
            <person name="Puiu D."/>
            <person name="Romero-Severson J."/>
            <person name="Severson D.W."/>
            <person name="Shumway M."/>
            <person name="Sisk P."/>
            <person name="Stolte C."/>
            <person name="Zeng Q."/>
            <person name="Eisenstadt E."/>
            <person name="Fraser-Liggett C."/>
            <person name="Strausberg R."/>
            <person name="Galagan J."/>
            <person name="Birren B."/>
            <person name="Collins F.H."/>
        </authorList>
    </citation>
    <scope>NUCLEOTIDE SEQUENCE [LARGE SCALE GENOMIC DNA]</scope>
    <source>
        <strain evidence="1">JHB</strain>
    </source>
</reference>
<accession>B0WER3</accession>
<evidence type="ECO:0000313" key="1">
    <source>
        <dbReference type="EMBL" id="EDS45826.1"/>
    </source>
</evidence>
<sequence>MLKPIGGGRYETKFEILDMYQFKVDSDRSCTLRRRSHTHYERFIPSIYVLRDYGTADGTRVEVYFTARGFRQRQAQNSLIVDQAQRLSYKTNRRCWTRCKVGNRKPNLLRAIHPTLKNIAEDVKFLLQGETSQAPTVPSGNAGLLGDHLLPDQKSSAYGHLLHYELQFLEWTRQVPVLRWLSLAQDAELKVEMLHDDETLQKVANVDKKLSSLREPRFEELYSDRFSQFNPIQAQVFNAVYNSEENVFVGASTESGKMTIA</sequence>
<keyword evidence="3" id="KW-1185">Reference proteome</keyword>
<dbReference type="VEuPathDB" id="VectorBase:CQUJHB018242"/>
<dbReference type="Proteomes" id="UP000002320">
    <property type="component" value="Unassembled WGS sequence"/>
</dbReference>
<dbReference type="KEGG" id="cqu:CpipJ_CPIJ005648"/>
<gene>
    <name evidence="2" type="primary">6037269</name>
    <name evidence="1" type="ORF">CpipJ_CPIJ005648</name>
</gene>
<dbReference type="InterPro" id="IPR027417">
    <property type="entry name" value="P-loop_NTPase"/>
</dbReference>
<dbReference type="InParanoid" id="B0WER3"/>
<dbReference type="STRING" id="7176.B0WER3"/>
<dbReference type="AlphaFoldDB" id="B0WER3"/>
<dbReference type="GO" id="GO:0016740">
    <property type="term" value="F:transferase activity"/>
    <property type="evidence" value="ECO:0007669"/>
    <property type="project" value="UniProtKB-KW"/>
</dbReference>
<organism>
    <name type="scientific">Culex quinquefasciatus</name>
    <name type="common">Southern house mosquito</name>
    <name type="synonym">Culex pungens</name>
    <dbReference type="NCBI Taxonomy" id="7176"/>
    <lineage>
        <taxon>Eukaryota</taxon>
        <taxon>Metazoa</taxon>
        <taxon>Ecdysozoa</taxon>
        <taxon>Arthropoda</taxon>
        <taxon>Hexapoda</taxon>
        <taxon>Insecta</taxon>
        <taxon>Pterygota</taxon>
        <taxon>Neoptera</taxon>
        <taxon>Endopterygota</taxon>
        <taxon>Diptera</taxon>
        <taxon>Nematocera</taxon>
        <taxon>Culicoidea</taxon>
        <taxon>Culicidae</taxon>
        <taxon>Culicinae</taxon>
        <taxon>Culicini</taxon>
        <taxon>Culex</taxon>
        <taxon>Culex</taxon>
    </lineage>
</organism>
<protein>
    <submittedName>
        <fullName evidence="1 2">Dolichyl-diphosphooligosaccharide protein glycosyltransferase</fullName>
    </submittedName>
</protein>
<dbReference type="VEuPathDB" id="VectorBase:CPIJ005648"/>
<dbReference type="Gene3D" id="3.40.50.300">
    <property type="entry name" value="P-loop containing nucleotide triphosphate hydrolases"/>
    <property type="match status" value="1"/>
</dbReference>
<name>B0WER3_CULQU</name>
<dbReference type="HOGENOM" id="CLU_1066555_0_0_1"/>
<evidence type="ECO:0000313" key="2">
    <source>
        <dbReference type="EnsemblMetazoa" id="CPIJ005648-PA"/>
    </source>
</evidence>
<evidence type="ECO:0000313" key="3">
    <source>
        <dbReference type="Proteomes" id="UP000002320"/>
    </source>
</evidence>
<reference evidence="2" key="2">
    <citation type="submission" date="2021-02" db="UniProtKB">
        <authorList>
            <consortium name="EnsemblMetazoa"/>
        </authorList>
    </citation>
    <scope>IDENTIFICATION</scope>
    <source>
        <strain evidence="2">JHB</strain>
    </source>
</reference>
<dbReference type="eggNOG" id="KOG0951">
    <property type="taxonomic scope" value="Eukaryota"/>
</dbReference>